<dbReference type="SUPFAM" id="SSF52540">
    <property type="entry name" value="P-loop containing nucleoside triphosphate hydrolases"/>
    <property type="match status" value="1"/>
</dbReference>
<gene>
    <name evidence="1" type="ORF">Salmuc_02116</name>
</gene>
<sequence>MTETGEIVAINGLAGAGKSTAAGFFIDQGYVRVKMADTLKRMTALLLEEAGVPKDDVWRLIEGSQEDKLEPVPHLRGTTSRHIMRILGNEFRDLIYSDVWVDIACQKIGRLLGDGKRVVVDDIRYDHEIAYLRYMFEDRAQFLKIEAANHDELDFTEAHPSETPMEDGKFTHVLRNNGTIGQLHAALDRALWEGAAREAGARLTCDDLPVAESSFPASVSRLA</sequence>
<dbReference type="eggNOG" id="COG0237">
    <property type="taxonomic scope" value="Bacteria"/>
</dbReference>
<dbReference type="PANTHER" id="PTHR41930:SF1">
    <property type="entry name" value="DEPHOSPHO-COA KINASE"/>
    <property type="match status" value="1"/>
</dbReference>
<comment type="caution">
    <text evidence="1">The sequence shown here is derived from an EMBL/GenBank/DDBJ whole genome shotgun (WGS) entry which is preliminary data.</text>
</comment>
<protein>
    <recommendedName>
        <fullName evidence="3">Deoxynucleotide monophosphate kinase</fullName>
    </recommendedName>
</protein>
<evidence type="ECO:0000313" key="1">
    <source>
        <dbReference type="EMBL" id="EPX83508.1"/>
    </source>
</evidence>
<dbReference type="AlphaFoldDB" id="S9QV78"/>
<dbReference type="RefSeq" id="WP_020041249.1">
    <property type="nucleotide sequence ID" value="NZ_KE557274.1"/>
</dbReference>
<dbReference type="OrthoDB" id="9809356at2"/>
<dbReference type="PANTHER" id="PTHR41930">
    <property type="entry name" value="UPF0200 PROTEIN MJ1399"/>
    <property type="match status" value="1"/>
</dbReference>
<dbReference type="Proteomes" id="UP000015347">
    <property type="component" value="Unassembled WGS sequence"/>
</dbReference>
<dbReference type="EMBL" id="APVH01000015">
    <property type="protein sequence ID" value="EPX83508.1"/>
    <property type="molecule type" value="Genomic_DNA"/>
</dbReference>
<evidence type="ECO:0000313" key="2">
    <source>
        <dbReference type="Proteomes" id="UP000015347"/>
    </source>
</evidence>
<name>S9QV78_9RHOB</name>
<evidence type="ECO:0008006" key="3">
    <source>
        <dbReference type="Google" id="ProtNLM"/>
    </source>
</evidence>
<reference evidence="2" key="1">
    <citation type="journal article" date="2014" name="Stand. Genomic Sci.">
        <title>Genome sequence of the exopolysaccharide-producing Salipiger mucosus type strain (DSM 16094(T)), a moderately halophilic member of the Roseobacter clade.</title>
        <authorList>
            <person name="Riedel T."/>
            <person name="Spring S."/>
            <person name="Fiebig A."/>
            <person name="Petersen J."/>
            <person name="Kyrpides N.C."/>
            <person name="Goker M."/>
            <person name="Klenk H.P."/>
        </authorList>
    </citation>
    <scope>NUCLEOTIDE SEQUENCE [LARGE SCALE GENOMIC DNA]</scope>
    <source>
        <strain evidence="2">DSM 16094</strain>
    </source>
</reference>
<dbReference type="STRING" id="1123237.Salmuc_02116"/>
<dbReference type="HOGENOM" id="CLU_1239417_0_0_5"/>
<dbReference type="InterPro" id="IPR027417">
    <property type="entry name" value="P-loop_NTPase"/>
</dbReference>
<keyword evidence="2" id="KW-1185">Reference proteome</keyword>
<organism evidence="1 2">
    <name type="scientific">Salipiger mucosus DSM 16094</name>
    <dbReference type="NCBI Taxonomy" id="1123237"/>
    <lineage>
        <taxon>Bacteria</taxon>
        <taxon>Pseudomonadati</taxon>
        <taxon>Pseudomonadota</taxon>
        <taxon>Alphaproteobacteria</taxon>
        <taxon>Rhodobacterales</taxon>
        <taxon>Roseobacteraceae</taxon>
        <taxon>Salipiger</taxon>
    </lineage>
</organism>
<accession>S9QV78</accession>
<proteinExistence type="predicted"/>
<dbReference type="Gene3D" id="3.40.50.300">
    <property type="entry name" value="P-loop containing nucleotide triphosphate hydrolases"/>
    <property type="match status" value="1"/>
</dbReference>